<dbReference type="PANTHER" id="PTHR12411">
    <property type="entry name" value="CYSTEINE PROTEASE FAMILY C1-RELATED"/>
    <property type="match status" value="1"/>
</dbReference>
<protein>
    <recommendedName>
        <fullName evidence="2">Peptidase C1A papain C-terminal domain-containing protein</fullName>
    </recommendedName>
</protein>
<gene>
    <name evidence="3" type="ORF">NYM_LOCUS29530</name>
</gene>
<comment type="similarity">
    <text evidence="1">Belongs to the peptidase C1 family.</text>
</comment>
<evidence type="ECO:0000313" key="3">
    <source>
        <dbReference type="EMBL" id="VVW86535.1"/>
    </source>
</evidence>
<dbReference type="OrthoDB" id="498368at2759"/>
<accession>A0A5K1HEV9</accession>
<evidence type="ECO:0000256" key="1">
    <source>
        <dbReference type="ARBA" id="ARBA00008455"/>
    </source>
</evidence>
<feature type="domain" description="Peptidase C1A papain C-terminal" evidence="2">
    <location>
        <begin position="6"/>
        <end position="90"/>
    </location>
</feature>
<dbReference type="InterPro" id="IPR000668">
    <property type="entry name" value="Peptidase_C1A_C"/>
</dbReference>
<dbReference type="GO" id="GO:0006508">
    <property type="term" value="P:proteolysis"/>
    <property type="evidence" value="ECO:0007669"/>
    <property type="project" value="InterPro"/>
</dbReference>
<dbReference type="Gene3D" id="3.90.70.10">
    <property type="entry name" value="Cysteine proteinases"/>
    <property type="match status" value="1"/>
</dbReference>
<dbReference type="InterPro" id="IPR038765">
    <property type="entry name" value="Papain-like_cys_pep_sf"/>
</dbReference>
<dbReference type="EMBL" id="LR722005">
    <property type="protein sequence ID" value="VVW86535.1"/>
    <property type="molecule type" value="Genomic_DNA"/>
</dbReference>
<proteinExistence type="inferred from homology"/>
<dbReference type="InterPro" id="IPR013128">
    <property type="entry name" value="Peptidase_C1A"/>
</dbReference>
<sequence>MGLRKSQKVDLSEQQLVDCSHLYGNLGCDGGFNVQGLAYVRDHGITDTASYPYVAKNGQCKVHGGSFKISNIHSVVGCKNLEAAILERPVGVESMLPTGAVTHLVSSATVASISTITSCW</sequence>
<name>A0A5K1HEV9_9MAGN</name>
<dbReference type="SUPFAM" id="SSF54001">
    <property type="entry name" value="Cysteine proteinases"/>
    <property type="match status" value="1"/>
</dbReference>
<dbReference type="AlphaFoldDB" id="A0A5K1HEV9"/>
<evidence type="ECO:0000259" key="2">
    <source>
        <dbReference type="Pfam" id="PF00112"/>
    </source>
</evidence>
<reference evidence="3" key="1">
    <citation type="submission" date="2019-09" db="EMBL/GenBank/DDBJ databases">
        <authorList>
            <person name="Zhang L."/>
        </authorList>
    </citation>
    <scope>NUCLEOTIDE SEQUENCE</scope>
</reference>
<organism evidence="3">
    <name type="scientific">Nymphaea colorata</name>
    <name type="common">pocket water lily</name>
    <dbReference type="NCBI Taxonomy" id="210225"/>
    <lineage>
        <taxon>Eukaryota</taxon>
        <taxon>Viridiplantae</taxon>
        <taxon>Streptophyta</taxon>
        <taxon>Embryophyta</taxon>
        <taxon>Tracheophyta</taxon>
        <taxon>Spermatophyta</taxon>
        <taxon>Magnoliopsida</taxon>
        <taxon>Nymphaeales</taxon>
        <taxon>Nymphaeaceae</taxon>
        <taxon>Nymphaea</taxon>
    </lineage>
</organism>
<dbReference type="Pfam" id="PF00112">
    <property type="entry name" value="Peptidase_C1"/>
    <property type="match status" value="1"/>
</dbReference>
<dbReference type="GO" id="GO:0008234">
    <property type="term" value="F:cysteine-type peptidase activity"/>
    <property type="evidence" value="ECO:0007669"/>
    <property type="project" value="InterPro"/>
</dbReference>